<dbReference type="InterPro" id="IPR047198">
    <property type="entry name" value="DDP-like_NUDIX"/>
</dbReference>
<comment type="caution">
    <text evidence="6">The sequence shown here is derived from an EMBL/GenBank/DDBJ whole genome shotgun (WGS) entry which is preliminary data.</text>
</comment>
<keyword evidence="2" id="KW-0479">Metal-binding</keyword>
<dbReference type="CDD" id="cd04666">
    <property type="entry name" value="NUDIX_DIPP2_like_Nudt4"/>
    <property type="match status" value="1"/>
</dbReference>
<keyword evidence="7" id="KW-1185">Reference proteome</keyword>
<dbReference type="PANTHER" id="PTHR12629">
    <property type="entry name" value="DIPHOSPHOINOSITOL POLYPHOSPHATE PHOSPHOHYDROLASE"/>
    <property type="match status" value="1"/>
</dbReference>
<dbReference type="SUPFAM" id="SSF55811">
    <property type="entry name" value="Nudix"/>
    <property type="match status" value="1"/>
</dbReference>
<dbReference type="GO" id="GO:0005737">
    <property type="term" value="C:cytoplasm"/>
    <property type="evidence" value="ECO:0007669"/>
    <property type="project" value="TreeGrafter"/>
</dbReference>
<dbReference type="Proteomes" id="UP000239156">
    <property type="component" value="Unassembled WGS sequence"/>
</dbReference>
<dbReference type="EMBL" id="PKSL01000171">
    <property type="protein sequence ID" value="POW00797.1"/>
    <property type="molecule type" value="Genomic_DNA"/>
</dbReference>
<dbReference type="InterPro" id="IPR000086">
    <property type="entry name" value="NUDIX_hydrolase_dom"/>
</dbReference>
<feature type="domain" description="Nudix hydrolase" evidence="5">
    <location>
        <begin position="18"/>
        <end position="165"/>
    </location>
</feature>
<evidence type="ECO:0000259" key="5">
    <source>
        <dbReference type="PROSITE" id="PS51462"/>
    </source>
</evidence>
<proteinExistence type="predicted"/>
<dbReference type="PANTHER" id="PTHR12629:SF0">
    <property type="entry name" value="DIPHOSPHOINOSITOL-POLYPHOSPHATE DIPHOSPHATASE"/>
    <property type="match status" value="1"/>
</dbReference>
<dbReference type="GO" id="GO:1901909">
    <property type="term" value="P:diadenosine hexaphosphate catabolic process"/>
    <property type="evidence" value="ECO:0007669"/>
    <property type="project" value="TreeGrafter"/>
</dbReference>
<dbReference type="AlphaFoldDB" id="A0A2S4UU37"/>
<gene>
    <name evidence="6" type="ORF">PSTT_12893</name>
</gene>
<dbReference type="Gene3D" id="3.90.79.10">
    <property type="entry name" value="Nucleoside Triphosphate Pyrophosphohydrolase"/>
    <property type="match status" value="1"/>
</dbReference>
<dbReference type="PROSITE" id="PS51462">
    <property type="entry name" value="NUDIX"/>
    <property type="match status" value="1"/>
</dbReference>
<accession>A0A2S4UU37</accession>
<dbReference type="InterPro" id="IPR015797">
    <property type="entry name" value="NUDIX_hydrolase-like_dom_sf"/>
</dbReference>
<evidence type="ECO:0000256" key="3">
    <source>
        <dbReference type="ARBA" id="ARBA00022801"/>
    </source>
</evidence>
<reference evidence="6" key="1">
    <citation type="submission" date="2017-12" db="EMBL/GenBank/DDBJ databases">
        <title>Gene loss provides genomic basis for host adaptation in cereal stripe rust fungi.</title>
        <authorList>
            <person name="Xia C."/>
        </authorList>
    </citation>
    <scope>NUCLEOTIDE SEQUENCE [LARGE SCALE GENOMIC DNA]</scope>
    <source>
        <strain evidence="6">93-210</strain>
    </source>
</reference>
<keyword evidence="3" id="KW-0378">Hydrolase</keyword>
<dbReference type="GO" id="GO:0000298">
    <property type="term" value="F:endopolyphosphatase activity"/>
    <property type="evidence" value="ECO:0007669"/>
    <property type="project" value="TreeGrafter"/>
</dbReference>
<sequence length="178" mass="20339">TQDTTNEITMKQDQTPIPRQVAVAIVYRLNSQTKSLVEYLLVSSRKHPHSWVLPKGGVEEHEDSNHGLAALREAWEEGGIQGSIITKIHESIDPKPHSRSTSEIGFISRATYKFWLIKLVKEEPDENWPESNQRQRRWVSRSEAVELVRWRNDGAGHGINESGRESIAFYIKSSLLLI</sequence>
<evidence type="ECO:0000256" key="4">
    <source>
        <dbReference type="ARBA" id="ARBA00022842"/>
    </source>
</evidence>
<evidence type="ECO:0000256" key="2">
    <source>
        <dbReference type="ARBA" id="ARBA00022723"/>
    </source>
</evidence>
<name>A0A2S4UU37_9BASI</name>
<evidence type="ECO:0000256" key="1">
    <source>
        <dbReference type="ARBA" id="ARBA00001946"/>
    </source>
</evidence>
<dbReference type="GO" id="GO:0046872">
    <property type="term" value="F:metal ion binding"/>
    <property type="evidence" value="ECO:0007669"/>
    <property type="project" value="UniProtKB-KW"/>
</dbReference>
<keyword evidence="4" id="KW-0460">Magnesium</keyword>
<feature type="non-terminal residue" evidence="6">
    <location>
        <position position="1"/>
    </location>
</feature>
<dbReference type="GO" id="GO:0034431">
    <property type="term" value="F:bis(5'-adenosyl)-hexaphosphatase activity"/>
    <property type="evidence" value="ECO:0007669"/>
    <property type="project" value="TreeGrafter"/>
</dbReference>
<dbReference type="GO" id="GO:1901907">
    <property type="term" value="P:diadenosine pentaphosphate catabolic process"/>
    <property type="evidence" value="ECO:0007669"/>
    <property type="project" value="TreeGrafter"/>
</dbReference>
<dbReference type="GO" id="GO:0071543">
    <property type="term" value="P:diphosphoinositol polyphosphate metabolic process"/>
    <property type="evidence" value="ECO:0007669"/>
    <property type="project" value="TreeGrafter"/>
</dbReference>
<dbReference type="VEuPathDB" id="FungiDB:PSHT_15293"/>
<protein>
    <recommendedName>
        <fullName evidence="5">Nudix hydrolase domain-containing protein</fullName>
    </recommendedName>
</protein>
<dbReference type="GO" id="GO:0008486">
    <property type="term" value="F:diphosphoinositol-polyphosphate diphosphatase activity"/>
    <property type="evidence" value="ECO:0007669"/>
    <property type="project" value="TreeGrafter"/>
</dbReference>
<comment type="cofactor">
    <cofactor evidence="1">
        <name>Mg(2+)</name>
        <dbReference type="ChEBI" id="CHEBI:18420"/>
    </cofactor>
</comment>
<dbReference type="GO" id="GO:1901911">
    <property type="term" value="P:adenosine 5'-(hexahydrogen pentaphosphate) catabolic process"/>
    <property type="evidence" value="ECO:0007669"/>
    <property type="project" value="TreeGrafter"/>
</dbReference>
<organism evidence="6 7">
    <name type="scientific">Puccinia striiformis</name>
    <dbReference type="NCBI Taxonomy" id="27350"/>
    <lineage>
        <taxon>Eukaryota</taxon>
        <taxon>Fungi</taxon>
        <taxon>Dikarya</taxon>
        <taxon>Basidiomycota</taxon>
        <taxon>Pucciniomycotina</taxon>
        <taxon>Pucciniomycetes</taxon>
        <taxon>Pucciniales</taxon>
        <taxon>Pucciniaceae</taxon>
        <taxon>Puccinia</taxon>
    </lineage>
</organism>
<dbReference type="GO" id="GO:0034432">
    <property type="term" value="F:bis(5'-adenosyl)-pentaphosphatase activity"/>
    <property type="evidence" value="ECO:0007669"/>
    <property type="project" value="TreeGrafter"/>
</dbReference>
<evidence type="ECO:0000313" key="7">
    <source>
        <dbReference type="Proteomes" id="UP000239156"/>
    </source>
</evidence>
<evidence type="ECO:0000313" key="6">
    <source>
        <dbReference type="EMBL" id="POW00797.1"/>
    </source>
</evidence>
<dbReference type="GO" id="GO:0005634">
    <property type="term" value="C:nucleus"/>
    <property type="evidence" value="ECO:0007669"/>
    <property type="project" value="TreeGrafter"/>
</dbReference>
<dbReference type="Pfam" id="PF00293">
    <property type="entry name" value="NUDIX"/>
    <property type="match status" value="1"/>
</dbReference>
<dbReference type="VEuPathDB" id="FungiDB:PSTT_12893"/>